<dbReference type="GO" id="GO:0016625">
    <property type="term" value="F:oxidoreductase activity, acting on the aldehyde or oxo group of donors, iron-sulfur protein as acceptor"/>
    <property type="evidence" value="ECO:0007669"/>
    <property type="project" value="InterPro"/>
</dbReference>
<keyword evidence="4" id="KW-0004">4Fe-4S</keyword>
<dbReference type="PANTHER" id="PTHR43724">
    <property type="entry name" value="PYRUVATE SYNTHASE SUBUNIT PORD"/>
    <property type="match status" value="1"/>
</dbReference>
<dbReference type="InterPro" id="IPR017896">
    <property type="entry name" value="4Fe4S_Fe-S-bd"/>
</dbReference>
<keyword evidence="7" id="KW-0249">Electron transport</keyword>
<dbReference type="OrthoDB" id="23478at2157"/>
<dbReference type="Gene3D" id="3.30.70.3270">
    <property type="match status" value="1"/>
</dbReference>
<protein>
    <submittedName>
        <fullName evidence="11">Pyruvate ferredoxin/flavodoxin oxidoreductase, delta subunit</fullName>
    </submittedName>
</protein>
<organism evidence="11 12">
    <name type="scientific">Archaeoglobus veneficus (strain DSM 11195 / SNP6)</name>
    <dbReference type="NCBI Taxonomy" id="693661"/>
    <lineage>
        <taxon>Archaea</taxon>
        <taxon>Methanobacteriati</taxon>
        <taxon>Methanobacteriota</taxon>
        <taxon>Archaeoglobi</taxon>
        <taxon>Archaeoglobales</taxon>
        <taxon>Archaeoglobaceae</taxon>
        <taxon>Archaeoglobus</taxon>
    </lineage>
</organism>
<dbReference type="eggNOG" id="arCOG01605">
    <property type="taxonomic scope" value="Archaea"/>
</dbReference>
<accession>F2KML6</accession>
<dbReference type="GO" id="GO:0046872">
    <property type="term" value="F:metal ion binding"/>
    <property type="evidence" value="ECO:0007669"/>
    <property type="project" value="UniProtKB-KW"/>
</dbReference>
<dbReference type="RefSeq" id="WP_013683876.1">
    <property type="nucleotide sequence ID" value="NC_015320.1"/>
</dbReference>
<dbReference type="EMBL" id="CP002588">
    <property type="protein sequence ID" value="AEA47213.1"/>
    <property type="molecule type" value="Genomic_DNA"/>
</dbReference>
<dbReference type="InterPro" id="IPR011898">
    <property type="entry name" value="PorD_KorD"/>
</dbReference>
<reference evidence="11 12" key="1">
    <citation type="submission" date="2011-03" db="EMBL/GenBank/DDBJ databases">
        <title>The complete genome of Archaeoglobus veneficus SNP6.</title>
        <authorList>
            <consortium name="US DOE Joint Genome Institute (JGI-PGF)"/>
            <person name="Lucas S."/>
            <person name="Copeland A."/>
            <person name="Lapidus A."/>
            <person name="Bruce D."/>
            <person name="Goodwin L."/>
            <person name="Pitluck S."/>
            <person name="Kyrpides N."/>
            <person name="Mavromatis K."/>
            <person name="Pagani I."/>
            <person name="Ivanova N."/>
            <person name="Mikhailova N."/>
            <person name="Lu M."/>
            <person name="Detter J.C."/>
            <person name="Tapia R."/>
            <person name="Han C."/>
            <person name="Land M."/>
            <person name="Hauser L."/>
            <person name="Markowitz V."/>
            <person name="Cheng J.-F."/>
            <person name="Hugenholtz P."/>
            <person name="Woyke T."/>
            <person name="Wu D."/>
            <person name="Spring S."/>
            <person name="Brambilla E."/>
            <person name="Klenk H.-P."/>
            <person name="Eisen J.A."/>
        </authorList>
    </citation>
    <scope>NUCLEOTIDE SEQUENCE [LARGE SCALE GENOMIC DNA]</scope>
    <source>
        <strain>SNP6</strain>
    </source>
</reference>
<dbReference type="NCBIfam" id="TIGR02179">
    <property type="entry name" value="PorD_KorD"/>
    <property type="match status" value="1"/>
</dbReference>
<dbReference type="GeneID" id="10394323"/>
<gene>
    <name evidence="11" type="ordered locus">Arcve_1206</name>
</gene>
<sequence>MKIRISLGAVSRPLESLKIKTGDWGAEYPVIDEEKCIGCGECETFCPDLCIELVEREGNNENSGENKKKKKKVAKVNYDYCKGCGTCSVVCPAEAIRMELKDIYKGELK</sequence>
<evidence type="ECO:0000256" key="1">
    <source>
        <dbReference type="ARBA" id="ARBA00001966"/>
    </source>
</evidence>
<dbReference type="HOGENOM" id="CLU_139698_1_1_2"/>
<evidence type="ECO:0000256" key="6">
    <source>
        <dbReference type="ARBA" id="ARBA00022737"/>
    </source>
</evidence>
<keyword evidence="5" id="KW-0479">Metal-binding</keyword>
<feature type="domain" description="4Fe-4S ferredoxin-type" evidence="10">
    <location>
        <begin position="72"/>
        <end position="101"/>
    </location>
</feature>
<dbReference type="Pfam" id="PF14697">
    <property type="entry name" value="Fer4_21"/>
    <property type="match status" value="1"/>
</dbReference>
<comment type="subunit">
    <text evidence="2">Heterotetramer of one alpha, one beta, one delta and one gamma chain.</text>
</comment>
<keyword evidence="9" id="KW-0411">Iron-sulfur</keyword>
<keyword evidence="6" id="KW-0677">Repeat</keyword>
<dbReference type="InterPro" id="IPR017900">
    <property type="entry name" value="4Fe4S_Fe_S_CS"/>
</dbReference>
<evidence type="ECO:0000256" key="5">
    <source>
        <dbReference type="ARBA" id="ARBA00022723"/>
    </source>
</evidence>
<proteinExistence type="predicted"/>
<evidence type="ECO:0000256" key="8">
    <source>
        <dbReference type="ARBA" id="ARBA00023004"/>
    </source>
</evidence>
<dbReference type="PROSITE" id="PS00198">
    <property type="entry name" value="4FE4S_FER_1"/>
    <property type="match status" value="2"/>
</dbReference>
<evidence type="ECO:0000256" key="4">
    <source>
        <dbReference type="ARBA" id="ARBA00022485"/>
    </source>
</evidence>
<dbReference type="STRING" id="693661.Arcve_1206"/>
<evidence type="ECO:0000256" key="2">
    <source>
        <dbReference type="ARBA" id="ARBA00011595"/>
    </source>
</evidence>
<evidence type="ECO:0000256" key="7">
    <source>
        <dbReference type="ARBA" id="ARBA00022982"/>
    </source>
</evidence>
<evidence type="ECO:0000313" key="11">
    <source>
        <dbReference type="EMBL" id="AEA47213.1"/>
    </source>
</evidence>
<evidence type="ECO:0000256" key="9">
    <source>
        <dbReference type="ARBA" id="ARBA00023014"/>
    </source>
</evidence>
<keyword evidence="11" id="KW-0670">Pyruvate</keyword>
<dbReference type="PROSITE" id="PS51379">
    <property type="entry name" value="4FE4S_FER_2"/>
    <property type="match status" value="2"/>
</dbReference>
<keyword evidence="12" id="KW-1185">Reference proteome</keyword>
<dbReference type="AlphaFoldDB" id="F2KML6"/>
<feature type="domain" description="4Fe-4S ferredoxin-type" evidence="10">
    <location>
        <begin position="27"/>
        <end position="56"/>
    </location>
</feature>
<evidence type="ECO:0000256" key="3">
    <source>
        <dbReference type="ARBA" id="ARBA00022448"/>
    </source>
</evidence>
<name>F2KML6_ARCVS</name>
<dbReference type="SUPFAM" id="SSF54862">
    <property type="entry name" value="4Fe-4S ferredoxins"/>
    <property type="match status" value="1"/>
</dbReference>
<comment type="cofactor">
    <cofactor evidence="1">
        <name>[4Fe-4S] cluster</name>
        <dbReference type="ChEBI" id="CHEBI:49883"/>
    </cofactor>
</comment>
<dbReference type="KEGG" id="ave:Arcve_1206"/>
<dbReference type="PANTHER" id="PTHR43724:SF1">
    <property type="entry name" value="PYRUVATE SYNTHASE SUBUNIT PORD"/>
    <property type="match status" value="1"/>
</dbReference>
<dbReference type="Proteomes" id="UP000008136">
    <property type="component" value="Chromosome"/>
</dbReference>
<dbReference type="GO" id="GO:0051539">
    <property type="term" value="F:4 iron, 4 sulfur cluster binding"/>
    <property type="evidence" value="ECO:0007669"/>
    <property type="project" value="UniProtKB-KW"/>
</dbReference>
<evidence type="ECO:0000313" key="12">
    <source>
        <dbReference type="Proteomes" id="UP000008136"/>
    </source>
</evidence>
<evidence type="ECO:0000259" key="10">
    <source>
        <dbReference type="PROSITE" id="PS51379"/>
    </source>
</evidence>
<keyword evidence="8" id="KW-0408">Iron</keyword>
<keyword evidence="3" id="KW-0813">Transport</keyword>